<dbReference type="Proteomes" id="UP000319322">
    <property type="component" value="Unassembled WGS sequence"/>
</dbReference>
<reference evidence="3" key="1">
    <citation type="submission" date="2019-07" db="EMBL/GenBank/DDBJ databases">
        <title>Helicobacter labacensis sp. nov., Helicobacter mehlei sp. nov. and Helicobacter vulpis sp. nov., isolated from gastric mucosa of red fox (Vulpis vulpis).</title>
        <authorList>
            <person name="Kusar D."/>
            <person name="Gruntar I."/>
            <person name="Pate M."/>
            <person name="Zajc U."/>
            <person name="Ocepek M."/>
        </authorList>
    </citation>
    <scope>NUCLEOTIDE SEQUENCE [LARGE SCALE GENOMIC DNA]</scope>
    <source>
        <strain evidence="3">L8b</strain>
    </source>
</reference>
<protein>
    <submittedName>
        <fullName evidence="3">DUF3972 domain-containing protein</fullName>
    </submittedName>
</protein>
<evidence type="ECO:0000256" key="1">
    <source>
        <dbReference type="SAM" id="Coils"/>
    </source>
</evidence>
<keyword evidence="1" id="KW-0175">Coiled coil</keyword>
<dbReference type="InterPro" id="IPR025002">
    <property type="entry name" value="DUF3972"/>
</dbReference>
<proteinExistence type="predicted"/>
<gene>
    <name evidence="3" type="ORF">FNE76_06245</name>
</gene>
<dbReference type="OrthoDB" id="5322012at2"/>
<comment type="caution">
    <text evidence="3">The sequence shown here is derived from an EMBL/GenBank/DDBJ whole genome shotgun (WGS) entry which is preliminary data.</text>
</comment>
<evidence type="ECO:0000259" key="2">
    <source>
        <dbReference type="Pfam" id="PF13118"/>
    </source>
</evidence>
<dbReference type="EMBL" id="VKGC01000017">
    <property type="protein sequence ID" value="TSA81835.1"/>
    <property type="molecule type" value="Genomic_DNA"/>
</dbReference>
<organism evidence="3 4">
    <name type="scientific">Helicobacter mehlei</name>
    <dbReference type="NCBI Taxonomy" id="2316080"/>
    <lineage>
        <taxon>Bacteria</taxon>
        <taxon>Pseudomonadati</taxon>
        <taxon>Campylobacterota</taxon>
        <taxon>Epsilonproteobacteria</taxon>
        <taxon>Campylobacterales</taxon>
        <taxon>Helicobacteraceae</taxon>
        <taxon>Helicobacter</taxon>
    </lineage>
</organism>
<accession>A0A553UNU5</accession>
<dbReference type="Pfam" id="PF13118">
    <property type="entry name" value="DUF3972"/>
    <property type="match status" value="1"/>
</dbReference>
<keyword evidence="4" id="KW-1185">Reference proteome</keyword>
<reference evidence="3" key="2">
    <citation type="submission" date="2019-07" db="EMBL/GenBank/DDBJ databases">
        <authorList>
            <person name="Papic B."/>
        </authorList>
    </citation>
    <scope>NUCLEOTIDE SEQUENCE [LARGE SCALE GENOMIC DNA]</scope>
    <source>
        <strain evidence="3">L8b</strain>
    </source>
</reference>
<sequence>MELPEENTWIQLEEFLEISKLPKERVLALIEEQSIVSKHDEERIWVDLHSAAQALAKRMVGKNVTPAAKAGYPALLESMNNNLDPVFVEKTINTILGLHDKVVGAKDETINAYKNENMFLKDAVIDMQEVYEEDKKTIAVLQEELAKVREEVEFMKRKYRLMWGKVSDMGSVK</sequence>
<dbReference type="GeneID" id="64362299"/>
<evidence type="ECO:0000313" key="3">
    <source>
        <dbReference type="EMBL" id="TSA81835.1"/>
    </source>
</evidence>
<feature type="domain" description="DUF3972" evidence="2">
    <location>
        <begin position="14"/>
        <end position="147"/>
    </location>
</feature>
<name>A0A553UNU5_9HELI</name>
<dbReference type="AlphaFoldDB" id="A0A553UNU5"/>
<evidence type="ECO:0000313" key="4">
    <source>
        <dbReference type="Proteomes" id="UP000319322"/>
    </source>
</evidence>
<dbReference type="RefSeq" id="WP_104639908.1">
    <property type="nucleotide sequence ID" value="NZ_QXQP01000012.1"/>
</dbReference>
<feature type="coiled-coil region" evidence="1">
    <location>
        <begin position="131"/>
        <end position="158"/>
    </location>
</feature>